<dbReference type="GO" id="GO:0003676">
    <property type="term" value="F:nucleic acid binding"/>
    <property type="evidence" value="ECO:0007669"/>
    <property type="project" value="InterPro"/>
</dbReference>
<reference evidence="2" key="1">
    <citation type="journal article" date="2014" name="Proc. Natl. Acad. Sci. U.S.A.">
        <title>Extensive sampling of basidiomycete genomes demonstrates inadequacy of the white-rot/brown-rot paradigm for wood decay fungi.</title>
        <authorList>
            <person name="Riley R."/>
            <person name="Salamov A.A."/>
            <person name="Brown D.W."/>
            <person name="Nagy L.G."/>
            <person name="Floudas D."/>
            <person name="Held B.W."/>
            <person name="Levasseur A."/>
            <person name="Lombard V."/>
            <person name="Morin E."/>
            <person name="Otillar R."/>
            <person name="Lindquist E.A."/>
            <person name="Sun H."/>
            <person name="LaButti K.M."/>
            <person name="Schmutz J."/>
            <person name="Jabbour D."/>
            <person name="Luo H."/>
            <person name="Baker S.E."/>
            <person name="Pisabarro A.G."/>
            <person name="Walton J.D."/>
            <person name="Blanchette R.A."/>
            <person name="Henrissat B."/>
            <person name="Martin F."/>
            <person name="Cullen D."/>
            <person name="Hibbett D.S."/>
            <person name="Grigoriev I.V."/>
        </authorList>
    </citation>
    <scope>NUCLEOTIDE SEQUENCE [LARGE SCALE GENOMIC DNA]</scope>
    <source>
        <strain evidence="2">CBS 339.88</strain>
    </source>
</reference>
<evidence type="ECO:0000313" key="2">
    <source>
        <dbReference type="Proteomes" id="UP000027222"/>
    </source>
</evidence>
<dbReference type="EMBL" id="KL142617">
    <property type="protein sequence ID" value="KDR64979.1"/>
    <property type="molecule type" value="Genomic_DNA"/>
</dbReference>
<dbReference type="OrthoDB" id="3258143at2759"/>
<dbReference type="SUPFAM" id="SSF53098">
    <property type="entry name" value="Ribonuclease H-like"/>
    <property type="match status" value="1"/>
</dbReference>
<dbReference type="HOGENOM" id="CLU_034014_1_0_1"/>
<name>A0A067SB65_GALM3</name>
<gene>
    <name evidence="1" type="ORF">GALMADRAFT_82447</name>
</gene>
<accession>A0A067SB65</accession>
<dbReference type="InterPro" id="IPR012337">
    <property type="entry name" value="RNaseH-like_sf"/>
</dbReference>
<organism evidence="1 2">
    <name type="scientific">Galerina marginata (strain CBS 339.88)</name>
    <dbReference type="NCBI Taxonomy" id="685588"/>
    <lineage>
        <taxon>Eukaryota</taxon>
        <taxon>Fungi</taxon>
        <taxon>Dikarya</taxon>
        <taxon>Basidiomycota</taxon>
        <taxon>Agaricomycotina</taxon>
        <taxon>Agaricomycetes</taxon>
        <taxon>Agaricomycetidae</taxon>
        <taxon>Agaricales</taxon>
        <taxon>Agaricineae</taxon>
        <taxon>Strophariaceae</taxon>
        <taxon>Galerina</taxon>
    </lineage>
</organism>
<dbReference type="PANTHER" id="PTHR33481">
    <property type="entry name" value="REVERSE TRANSCRIPTASE"/>
    <property type="match status" value="1"/>
</dbReference>
<evidence type="ECO:0000313" key="1">
    <source>
        <dbReference type="EMBL" id="KDR64979.1"/>
    </source>
</evidence>
<dbReference type="InterPro" id="IPR036397">
    <property type="entry name" value="RNaseH_sf"/>
</dbReference>
<dbReference type="AlphaFoldDB" id="A0A067SB65"/>
<sequence>MRLFELHPDRCWLLSYVDDGTLIVQSKSLDTNCLLLKKAYKVIFELFTKFALHLEHDKSEIYHFDRSHSEYNPSIDLGFAPYTGATPLKPKPFWRYLGFFFDRKLTFREHVRFYSTKAFSSVQAMRMLGSSTKGLEPHSKRLLYRSCVVPIATYGYHLWYFDGAHCKGSMMLLSQMQRKAALWITGAFSTSPGPGVEALAGLLPIHLLLERMATHGILRAGTFSETHPVRSFLAGHMLGKATPHPLSVQLMTRRQRLGTKGPIMDIVKRLPELTERLEPMASIAQPGRRLRDKYWSRVHFNDSLAPLEKEDRSLYLDFISDIFMSDTWGLCIGVDASVFTNPASKKATQAVAAGVLYSQGVEVNRFRWLVGRATAPDAEMSAICRAIDLATKRICEHIAIFTDSIAMAKQALDPSLHSSQSHLLLACKALEAWLADDPLRWISFHHVPSKLKWGMQYEAHQHAAGAYHRPVDHGSRVTLDRLRMEADATAARRWAKAATDRPQDMGRDFLQLRKLGKKVITITPDIRKGGPWIRKAGGDNTSFARLCRCILNHAPIGSYYRRFNIQEPHGCPRCGAPRETRSHILSYCPGYERPAPTDRLHGLVEFLLENLFRGHCFAWQKRVLFLCCFLSIIVHLLQIPF</sequence>
<dbReference type="CDD" id="cd06222">
    <property type="entry name" value="RNase_H_like"/>
    <property type="match status" value="1"/>
</dbReference>
<dbReference type="Proteomes" id="UP000027222">
    <property type="component" value="Unassembled WGS sequence"/>
</dbReference>
<keyword evidence="2" id="KW-1185">Reference proteome</keyword>
<proteinExistence type="predicted"/>
<dbReference type="Gene3D" id="3.30.420.10">
    <property type="entry name" value="Ribonuclease H-like superfamily/Ribonuclease H"/>
    <property type="match status" value="1"/>
</dbReference>
<dbReference type="STRING" id="685588.A0A067SB65"/>
<evidence type="ECO:0008006" key="3">
    <source>
        <dbReference type="Google" id="ProtNLM"/>
    </source>
</evidence>
<dbReference type="PANTHER" id="PTHR33481:SF1">
    <property type="entry name" value="ENDONUCLEASE_EXONUCLEASE_PHOSPHATASE DOMAIN-CONTAINING PROTEIN-RELATED"/>
    <property type="match status" value="1"/>
</dbReference>
<protein>
    <recommendedName>
        <fullName evidence="3">Reverse transcriptase domain-containing protein</fullName>
    </recommendedName>
</protein>
<dbReference type="InterPro" id="IPR044730">
    <property type="entry name" value="RNase_H-like_dom_plant"/>
</dbReference>